<evidence type="ECO:0000256" key="3">
    <source>
        <dbReference type="ARBA" id="ARBA00022692"/>
    </source>
</evidence>
<keyword evidence="4 7" id="KW-1133">Transmembrane helix</keyword>
<dbReference type="InterPro" id="IPR011577">
    <property type="entry name" value="Cyt_b561_bac/Ni-Hgenase"/>
</dbReference>
<keyword evidence="10" id="KW-1185">Reference proteome</keyword>
<keyword evidence="3 7" id="KW-0812">Transmembrane</keyword>
<organism evidence="9 10">
    <name type="scientific">Agrococcus versicolor</name>
    <dbReference type="NCBI Taxonomy" id="501482"/>
    <lineage>
        <taxon>Bacteria</taxon>
        <taxon>Bacillati</taxon>
        <taxon>Actinomycetota</taxon>
        <taxon>Actinomycetes</taxon>
        <taxon>Micrococcales</taxon>
        <taxon>Microbacteriaceae</taxon>
        <taxon>Agrococcus</taxon>
    </lineage>
</organism>
<feature type="transmembrane region" description="Helical" evidence="7">
    <location>
        <begin position="32"/>
        <end position="53"/>
    </location>
</feature>
<protein>
    <recommendedName>
        <fullName evidence="8">Cytochrome b561 bacterial/Ni-hydrogenase domain-containing protein</fullName>
    </recommendedName>
</protein>
<dbReference type="Pfam" id="PF01292">
    <property type="entry name" value="Ni_hydr_CYTB"/>
    <property type="match status" value="1"/>
</dbReference>
<comment type="subcellular location">
    <subcellularLocation>
        <location evidence="1">Cell membrane</location>
        <topology evidence="1">Multi-pass membrane protein</topology>
    </subcellularLocation>
</comment>
<evidence type="ECO:0000313" key="9">
    <source>
        <dbReference type="EMBL" id="GAA2176637.1"/>
    </source>
</evidence>
<evidence type="ECO:0000256" key="7">
    <source>
        <dbReference type="SAM" id="Phobius"/>
    </source>
</evidence>
<keyword evidence="2" id="KW-1003">Cell membrane</keyword>
<evidence type="ECO:0000256" key="1">
    <source>
        <dbReference type="ARBA" id="ARBA00004651"/>
    </source>
</evidence>
<proteinExistence type="predicted"/>
<feature type="domain" description="Cytochrome b561 bacterial/Ni-hydrogenase" evidence="8">
    <location>
        <begin position="36"/>
        <end position="169"/>
    </location>
</feature>
<feature type="transmembrane region" description="Helical" evidence="7">
    <location>
        <begin position="149"/>
        <end position="169"/>
    </location>
</feature>
<gene>
    <name evidence="9" type="ORF">GCM10009846_31240</name>
</gene>
<feature type="region of interest" description="Disordered" evidence="6">
    <location>
        <begin position="181"/>
        <end position="229"/>
    </location>
</feature>
<evidence type="ECO:0000256" key="6">
    <source>
        <dbReference type="SAM" id="MobiDB-lite"/>
    </source>
</evidence>
<evidence type="ECO:0000313" key="10">
    <source>
        <dbReference type="Proteomes" id="UP001501599"/>
    </source>
</evidence>
<evidence type="ECO:0000256" key="4">
    <source>
        <dbReference type="ARBA" id="ARBA00022989"/>
    </source>
</evidence>
<comment type="caution">
    <text evidence="9">The sequence shown here is derived from an EMBL/GenBank/DDBJ whole genome shotgun (WGS) entry which is preliminary data.</text>
</comment>
<sequence>MPAAATRAIEARLEQVRDVLDSPARTTRTTVVVGRLLGLAFVVCFATGLYSHALQDPLPWMTFPTRPVQLYQWTQGLHVIAGTVAMPLLLAKLWVVYPRLFSWPPVRSPLHALERVSIAVLVSTSLVQVAIGFLNTLQWYPWEFSFRRVHLALAWIVIGSLVVHIGTHLPQIVEHWRARPAADEPPSIASGADGAPSPARDDAEAPTPASAADGAPTPAAATEPRQEQP</sequence>
<evidence type="ECO:0000256" key="5">
    <source>
        <dbReference type="ARBA" id="ARBA00023136"/>
    </source>
</evidence>
<feature type="transmembrane region" description="Helical" evidence="7">
    <location>
        <begin position="73"/>
        <end position="95"/>
    </location>
</feature>
<dbReference type="Proteomes" id="UP001501599">
    <property type="component" value="Unassembled WGS sequence"/>
</dbReference>
<feature type="compositionally biased region" description="Low complexity" evidence="6">
    <location>
        <begin position="205"/>
        <end position="223"/>
    </location>
</feature>
<keyword evidence="5 7" id="KW-0472">Membrane</keyword>
<name>A0ABP5MRD3_9MICO</name>
<dbReference type="InterPro" id="IPR016174">
    <property type="entry name" value="Di-haem_cyt_TM"/>
</dbReference>
<dbReference type="SUPFAM" id="SSF81342">
    <property type="entry name" value="Transmembrane di-heme cytochromes"/>
    <property type="match status" value="1"/>
</dbReference>
<dbReference type="EMBL" id="BAAAQT010000008">
    <property type="protein sequence ID" value="GAA2176637.1"/>
    <property type="molecule type" value="Genomic_DNA"/>
</dbReference>
<feature type="transmembrane region" description="Helical" evidence="7">
    <location>
        <begin position="116"/>
        <end position="137"/>
    </location>
</feature>
<evidence type="ECO:0000256" key="2">
    <source>
        <dbReference type="ARBA" id="ARBA00022475"/>
    </source>
</evidence>
<accession>A0ABP5MRD3</accession>
<reference evidence="10" key="1">
    <citation type="journal article" date="2019" name="Int. J. Syst. Evol. Microbiol.">
        <title>The Global Catalogue of Microorganisms (GCM) 10K type strain sequencing project: providing services to taxonomists for standard genome sequencing and annotation.</title>
        <authorList>
            <consortium name="The Broad Institute Genomics Platform"/>
            <consortium name="The Broad Institute Genome Sequencing Center for Infectious Disease"/>
            <person name="Wu L."/>
            <person name="Ma J."/>
        </authorList>
    </citation>
    <scope>NUCLEOTIDE SEQUENCE [LARGE SCALE GENOMIC DNA]</scope>
    <source>
        <strain evidence="10">JCM 16026</strain>
    </source>
</reference>
<evidence type="ECO:0000259" key="8">
    <source>
        <dbReference type="Pfam" id="PF01292"/>
    </source>
</evidence>